<organism evidence="1 2">
    <name type="scientific">Octopus vulgaris</name>
    <name type="common">Common octopus</name>
    <dbReference type="NCBI Taxonomy" id="6645"/>
    <lineage>
        <taxon>Eukaryota</taxon>
        <taxon>Metazoa</taxon>
        <taxon>Spiralia</taxon>
        <taxon>Lophotrochozoa</taxon>
        <taxon>Mollusca</taxon>
        <taxon>Cephalopoda</taxon>
        <taxon>Coleoidea</taxon>
        <taxon>Octopodiformes</taxon>
        <taxon>Octopoda</taxon>
        <taxon>Incirrata</taxon>
        <taxon>Octopodidae</taxon>
        <taxon>Octopus</taxon>
    </lineage>
</organism>
<feature type="non-terminal residue" evidence="1">
    <location>
        <position position="79"/>
    </location>
</feature>
<dbReference type="EMBL" id="OX597814">
    <property type="protein sequence ID" value="CAI9715924.1"/>
    <property type="molecule type" value="Genomic_DNA"/>
</dbReference>
<evidence type="ECO:0000313" key="1">
    <source>
        <dbReference type="EMBL" id="CAI9715924.1"/>
    </source>
</evidence>
<name>A0AA36EWH5_OCTVU</name>
<sequence>MQDQKDEGCHLSSGVGSGGGDVVTATVGGGVGVVDVAIVVVGDVADDVDALADDRATCYSNGMMTLFCSCANSLSSDEQ</sequence>
<protein>
    <submittedName>
        <fullName evidence="1">Uncharacterized protein</fullName>
    </submittedName>
</protein>
<gene>
    <name evidence="1" type="ORF">OCTVUL_1B009753</name>
</gene>
<accession>A0AA36EWH5</accession>
<dbReference type="Proteomes" id="UP001162480">
    <property type="component" value="Chromosome 1"/>
</dbReference>
<keyword evidence="2" id="KW-1185">Reference proteome</keyword>
<evidence type="ECO:0000313" key="2">
    <source>
        <dbReference type="Proteomes" id="UP001162480"/>
    </source>
</evidence>
<proteinExistence type="predicted"/>
<dbReference type="AlphaFoldDB" id="A0AA36EWH5"/>
<reference evidence="1" key="1">
    <citation type="submission" date="2023-08" db="EMBL/GenBank/DDBJ databases">
        <authorList>
            <person name="Alioto T."/>
            <person name="Alioto T."/>
            <person name="Gomez Garrido J."/>
        </authorList>
    </citation>
    <scope>NUCLEOTIDE SEQUENCE</scope>
</reference>